<dbReference type="EMBL" id="BGPR01010278">
    <property type="protein sequence ID" value="GBN45274.1"/>
    <property type="molecule type" value="Genomic_DNA"/>
</dbReference>
<protein>
    <submittedName>
        <fullName evidence="1">Uncharacterized protein</fullName>
    </submittedName>
</protein>
<name>A0A4Y2P1P1_ARAVE</name>
<keyword evidence="2" id="KW-1185">Reference proteome</keyword>
<dbReference type="AlphaFoldDB" id="A0A4Y2P1P1"/>
<evidence type="ECO:0000313" key="1">
    <source>
        <dbReference type="EMBL" id="GBN45274.1"/>
    </source>
</evidence>
<organism evidence="1 2">
    <name type="scientific">Araneus ventricosus</name>
    <name type="common">Orbweaver spider</name>
    <name type="synonym">Epeira ventricosa</name>
    <dbReference type="NCBI Taxonomy" id="182803"/>
    <lineage>
        <taxon>Eukaryota</taxon>
        <taxon>Metazoa</taxon>
        <taxon>Ecdysozoa</taxon>
        <taxon>Arthropoda</taxon>
        <taxon>Chelicerata</taxon>
        <taxon>Arachnida</taxon>
        <taxon>Araneae</taxon>
        <taxon>Araneomorphae</taxon>
        <taxon>Entelegynae</taxon>
        <taxon>Araneoidea</taxon>
        <taxon>Araneidae</taxon>
        <taxon>Araneus</taxon>
    </lineage>
</organism>
<reference evidence="1 2" key="1">
    <citation type="journal article" date="2019" name="Sci. Rep.">
        <title>Orb-weaving spider Araneus ventricosus genome elucidates the spidroin gene catalogue.</title>
        <authorList>
            <person name="Kono N."/>
            <person name="Nakamura H."/>
            <person name="Ohtoshi R."/>
            <person name="Moran D.A.P."/>
            <person name="Shinohara A."/>
            <person name="Yoshida Y."/>
            <person name="Fujiwara M."/>
            <person name="Mori M."/>
            <person name="Tomita M."/>
            <person name="Arakawa K."/>
        </authorList>
    </citation>
    <scope>NUCLEOTIDE SEQUENCE [LARGE SCALE GENOMIC DNA]</scope>
</reference>
<accession>A0A4Y2P1P1</accession>
<gene>
    <name evidence="1" type="ORF">AVEN_120764_1</name>
</gene>
<evidence type="ECO:0000313" key="2">
    <source>
        <dbReference type="Proteomes" id="UP000499080"/>
    </source>
</evidence>
<sequence length="167" mass="19091">MATLSLRTWIKKIRRYCIPECNDYPRVSFGTRLGGKEGICNSACFEGHEGACLGVCDYTDRQTVDPLTDLAQNSIRTHIPDDKTVYQILSIWLFKFLSYSAHKNENRQTDRLPVDGFCAKFDRNLQIMCQDHIPNSIPVALIVFELSCSQTDRRYNSKIVFFGLGKV</sequence>
<comment type="caution">
    <text evidence="1">The sequence shown here is derived from an EMBL/GenBank/DDBJ whole genome shotgun (WGS) entry which is preliminary data.</text>
</comment>
<proteinExistence type="predicted"/>
<dbReference type="Proteomes" id="UP000499080">
    <property type="component" value="Unassembled WGS sequence"/>
</dbReference>